<accession>A0A1H8B337</accession>
<keyword evidence="3" id="KW-0520">NAD</keyword>
<feature type="domain" description="D-isomer specific 2-hydroxyacid dehydrogenase catalytic" evidence="5">
    <location>
        <begin position="20"/>
        <end position="306"/>
    </location>
</feature>
<dbReference type="SUPFAM" id="SSF52283">
    <property type="entry name" value="Formate/glycerate dehydrogenase catalytic domain-like"/>
    <property type="match status" value="1"/>
</dbReference>
<dbReference type="Pfam" id="PF02826">
    <property type="entry name" value="2-Hacid_dh_C"/>
    <property type="match status" value="1"/>
</dbReference>
<dbReference type="Gene3D" id="3.40.50.720">
    <property type="entry name" value="NAD(P)-binding Rossmann-like Domain"/>
    <property type="match status" value="2"/>
</dbReference>
<evidence type="ECO:0000313" key="7">
    <source>
        <dbReference type="EMBL" id="SEM77345.1"/>
    </source>
</evidence>
<dbReference type="SUPFAM" id="SSF51735">
    <property type="entry name" value="NAD(P)-binding Rossmann-fold domains"/>
    <property type="match status" value="1"/>
</dbReference>
<dbReference type="PANTHER" id="PTHR43761">
    <property type="entry name" value="D-ISOMER SPECIFIC 2-HYDROXYACID DEHYDROGENASE FAMILY PROTEIN (AFU_ORTHOLOGUE AFUA_1G13630)"/>
    <property type="match status" value="1"/>
</dbReference>
<evidence type="ECO:0000259" key="5">
    <source>
        <dbReference type="Pfam" id="PF00389"/>
    </source>
</evidence>
<dbReference type="GO" id="GO:0016616">
    <property type="term" value="F:oxidoreductase activity, acting on the CH-OH group of donors, NAD or NADP as acceptor"/>
    <property type="evidence" value="ECO:0007669"/>
    <property type="project" value="InterPro"/>
</dbReference>
<dbReference type="STRING" id="295069.SAMN05421856_106224"/>
<dbReference type="InterPro" id="IPR036291">
    <property type="entry name" value="NAD(P)-bd_dom_sf"/>
</dbReference>
<evidence type="ECO:0000256" key="2">
    <source>
        <dbReference type="ARBA" id="ARBA00023002"/>
    </source>
</evidence>
<dbReference type="InterPro" id="IPR050418">
    <property type="entry name" value="D-iso_2-hydroxyacid_DH_PdxB"/>
</dbReference>
<dbReference type="InterPro" id="IPR006140">
    <property type="entry name" value="D-isomer_DH_NAD-bd"/>
</dbReference>
<dbReference type="Proteomes" id="UP000199450">
    <property type="component" value="Unassembled WGS sequence"/>
</dbReference>
<evidence type="ECO:0000256" key="1">
    <source>
        <dbReference type="ARBA" id="ARBA00005854"/>
    </source>
</evidence>
<evidence type="ECO:0000313" key="8">
    <source>
        <dbReference type="Proteomes" id="UP000199450"/>
    </source>
</evidence>
<dbReference type="InterPro" id="IPR006139">
    <property type="entry name" value="D-isomer_2_OHA_DH_cat_dom"/>
</dbReference>
<dbReference type="Pfam" id="PF00389">
    <property type="entry name" value="2-Hacid_dh"/>
    <property type="match status" value="1"/>
</dbReference>
<protein>
    <submittedName>
        <fullName evidence="7">D-3-phosphoglycerate dehydrogenase</fullName>
    </submittedName>
</protein>
<dbReference type="RefSeq" id="WP_090000727.1">
    <property type="nucleotide sequence ID" value="NZ_FOBV01000006.1"/>
</dbReference>
<dbReference type="GO" id="GO:0051287">
    <property type="term" value="F:NAD binding"/>
    <property type="evidence" value="ECO:0007669"/>
    <property type="project" value="InterPro"/>
</dbReference>
<keyword evidence="2 4" id="KW-0560">Oxidoreductase</keyword>
<name>A0A1H8B337_9FLAO</name>
<sequence length="316" mass="35445">MKILLLDKNHPLITEQLLAKKFILEEDFTSSYDQVCEKIGNYDGVIIRSRIPLDKNFLEKAKNLKFIARVGAGMENIDIPVAEKLGIQLINSPEGNRDSVAEHVVGMLLILMNRLFIASQEVKSGIWLREENRGDELLGKTVGLIGYGNMGKATAKRLSGFGCKVIFHDILPGLSDEYATQVSLEELKEKAEVLSLHIPLTDESYYLIDGPFISDMKNDFYFVNTARGKNVETKSLVEAIKAGKVKGACLDVLEYEKSSFEKLEAENEDLQFLLESEKVIVTPHIAGWTIQSKEKLAQVIVDKILAQFSDHFQSIH</sequence>
<organism evidence="7 8">
    <name type="scientific">Chryseobacterium taichungense</name>
    <dbReference type="NCBI Taxonomy" id="295069"/>
    <lineage>
        <taxon>Bacteria</taxon>
        <taxon>Pseudomonadati</taxon>
        <taxon>Bacteroidota</taxon>
        <taxon>Flavobacteriia</taxon>
        <taxon>Flavobacteriales</taxon>
        <taxon>Weeksellaceae</taxon>
        <taxon>Chryseobacterium group</taxon>
        <taxon>Chryseobacterium</taxon>
    </lineage>
</organism>
<comment type="similarity">
    <text evidence="1 4">Belongs to the D-isomer specific 2-hydroxyacid dehydrogenase family.</text>
</comment>
<proteinExistence type="inferred from homology"/>
<gene>
    <name evidence="7" type="ORF">SAMN05421856_106224</name>
</gene>
<reference evidence="8" key="1">
    <citation type="submission" date="2016-10" db="EMBL/GenBank/DDBJ databases">
        <authorList>
            <person name="Varghese N."/>
            <person name="Submissions S."/>
        </authorList>
    </citation>
    <scope>NUCLEOTIDE SEQUENCE [LARGE SCALE GENOMIC DNA]</scope>
    <source>
        <strain evidence="8">DSM 17453</strain>
    </source>
</reference>
<keyword evidence="8" id="KW-1185">Reference proteome</keyword>
<dbReference type="PANTHER" id="PTHR43761:SF1">
    <property type="entry name" value="D-ISOMER SPECIFIC 2-HYDROXYACID DEHYDROGENASE CATALYTIC DOMAIN-CONTAINING PROTEIN-RELATED"/>
    <property type="match status" value="1"/>
</dbReference>
<dbReference type="OrthoDB" id="9777288at2"/>
<feature type="domain" description="D-isomer specific 2-hydroxyacid dehydrogenase NAD-binding" evidence="6">
    <location>
        <begin position="105"/>
        <end position="286"/>
    </location>
</feature>
<dbReference type="EMBL" id="FOBV01000006">
    <property type="protein sequence ID" value="SEM77345.1"/>
    <property type="molecule type" value="Genomic_DNA"/>
</dbReference>
<dbReference type="CDD" id="cd12179">
    <property type="entry name" value="2-Hacid_dh_14"/>
    <property type="match status" value="1"/>
</dbReference>
<evidence type="ECO:0000256" key="4">
    <source>
        <dbReference type="RuleBase" id="RU003719"/>
    </source>
</evidence>
<dbReference type="AlphaFoldDB" id="A0A1H8B337"/>
<evidence type="ECO:0000256" key="3">
    <source>
        <dbReference type="ARBA" id="ARBA00023027"/>
    </source>
</evidence>
<evidence type="ECO:0000259" key="6">
    <source>
        <dbReference type="Pfam" id="PF02826"/>
    </source>
</evidence>